<evidence type="ECO:0000259" key="3">
    <source>
        <dbReference type="PROSITE" id="PS50157"/>
    </source>
</evidence>
<dbReference type="InterPro" id="IPR013087">
    <property type="entry name" value="Znf_C2H2_type"/>
</dbReference>
<comment type="caution">
    <text evidence="4">The sequence shown here is derived from an EMBL/GenBank/DDBJ whole genome shotgun (WGS) entry which is preliminary data.</text>
</comment>
<sequence>MEENQEHHDDDDDNNNNIFMCKICGKSLSNRRSLGGHMRSHMTTIRDLQTKKTGFEGNVHVGCYGLRENPKKSRKFSDLDSSGSSKHSKQGKHCQECGKIFKSPRALFGHMRCHPNREKFSSKFSWNNCSSNSKQKIVLESLSDTSDVAIPRKRKRSERSRHKFTSIPFVSESQDEVEEAALCLMMLCRDVRGWDRFNSITESSENNSLIPGGEDKDEMCCGGKDLELKNFEELKLDSYVSVSVNEEEASKSCDFGCAFTVNGNGKLELECSVDGFPWADEFKKSELDTEVEEFSEMEKNTSKVELNEAYLSPMKCGSVKRNDSNDHEVEADSCNEPSCSPTIDSEILESNQKKGAYECYSCKKAFRTHQALGGHRAGRKRGRTCLVSKFEGCEKEVKINLFTDIEANCELVPLDYSKSLDGQQVCGRAESVCYDAKKSKIHECPTCLKMFSTGQALGGHKRAHFVLSSDTKPKETTPTKLEFGDIHDIAMMNLAVHAPLAEGTNGHGGLSP</sequence>
<dbReference type="PROSITE" id="PS00028">
    <property type="entry name" value="ZINC_FINGER_C2H2_1"/>
    <property type="match status" value="3"/>
</dbReference>
<dbReference type="SMART" id="SM00355">
    <property type="entry name" value="ZnF_C2H2"/>
    <property type="match status" value="4"/>
</dbReference>
<keyword evidence="5" id="KW-1185">Reference proteome</keyword>
<dbReference type="EMBL" id="JBAMMX010000014">
    <property type="protein sequence ID" value="KAK6928124.1"/>
    <property type="molecule type" value="Genomic_DNA"/>
</dbReference>
<keyword evidence="1" id="KW-0862">Zinc</keyword>
<dbReference type="SUPFAM" id="SSF57667">
    <property type="entry name" value="beta-beta-alpha zinc fingers"/>
    <property type="match status" value="1"/>
</dbReference>
<dbReference type="InterPro" id="IPR036236">
    <property type="entry name" value="Znf_C2H2_sf"/>
</dbReference>
<gene>
    <name evidence="4" type="ORF">RJ641_006715</name>
</gene>
<dbReference type="Proteomes" id="UP001370490">
    <property type="component" value="Unassembled WGS sequence"/>
</dbReference>
<dbReference type="GO" id="GO:0008270">
    <property type="term" value="F:zinc ion binding"/>
    <property type="evidence" value="ECO:0007669"/>
    <property type="project" value="UniProtKB-KW"/>
</dbReference>
<evidence type="ECO:0000256" key="1">
    <source>
        <dbReference type="PROSITE-ProRule" id="PRU00042"/>
    </source>
</evidence>
<dbReference type="Pfam" id="PF13912">
    <property type="entry name" value="zf-C2H2_6"/>
    <property type="match status" value="4"/>
</dbReference>
<dbReference type="PROSITE" id="PS50157">
    <property type="entry name" value="ZINC_FINGER_C2H2_2"/>
    <property type="match status" value="3"/>
</dbReference>
<evidence type="ECO:0000256" key="2">
    <source>
        <dbReference type="SAM" id="MobiDB-lite"/>
    </source>
</evidence>
<keyword evidence="1" id="KW-0863">Zinc-finger</keyword>
<dbReference type="Gene3D" id="3.30.160.60">
    <property type="entry name" value="Classic Zinc Finger"/>
    <property type="match status" value="1"/>
</dbReference>
<proteinExistence type="predicted"/>
<reference evidence="4 5" key="1">
    <citation type="submission" date="2023-12" db="EMBL/GenBank/DDBJ databases">
        <title>A high-quality genome assembly for Dillenia turbinata (Dilleniales).</title>
        <authorList>
            <person name="Chanderbali A."/>
        </authorList>
    </citation>
    <scope>NUCLEOTIDE SEQUENCE [LARGE SCALE GENOMIC DNA]</scope>
    <source>
        <strain evidence="4">LSX21</strain>
        <tissue evidence="4">Leaf</tissue>
    </source>
</reference>
<feature type="domain" description="C2H2-type" evidence="3">
    <location>
        <begin position="19"/>
        <end position="41"/>
    </location>
</feature>
<evidence type="ECO:0000313" key="5">
    <source>
        <dbReference type="Proteomes" id="UP001370490"/>
    </source>
</evidence>
<feature type="domain" description="C2H2-type" evidence="3">
    <location>
        <begin position="442"/>
        <end position="464"/>
    </location>
</feature>
<keyword evidence="1" id="KW-0479">Metal-binding</keyword>
<evidence type="ECO:0000313" key="4">
    <source>
        <dbReference type="EMBL" id="KAK6928124.1"/>
    </source>
</evidence>
<feature type="region of interest" description="Disordered" evidence="2">
    <location>
        <begin position="72"/>
        <end position="91"/>
    </location>
</feature>
<accession>A0AAN8Z6C7</accession>
<organism evidence="4 5">
    <name type="scientific">Dillenia turbinata</name>
    <dbReference type="NCBI Taxonomy" id="194707"/>
    <lineage>
        <taxon>Eukaryota</taxon>
        <taxon>Viridiplantae</taxon>
        <taxon>Streptophyta</taxon>
        <taxon>Embryophyta</taxon>
        <taxon>Tracheophyta</taxon>
        <taxon>Spermatophyta</taxon>
        <taxon>Magnoliopsida</taxon>
        <taxon>eudicotyledons</taxon>
        <taxon>Gunneridae</taxon>
        <taxon>Pentapetalae</taxon>
        <taxon>Dilleniales</taxon>
        <taxon>Dilleniaceae</taxon>
        <taxon>Dillenia</taxon>
    </lineage>
</organism>
<feature type="domain" description="C2H2-type" evidence="3">
    <location>
        <begin position="92"/>
        <end position="119"/>
    </location>
</feature>
<dbReference type="PANTHER" id="PTHR46869:SF9">
    <property type="entry name" value="C2H2-TYPE DOMAIN-CONTAINING PROTEIN"/>
    <property type="match status" value="1"/>
</dbReference>
<protein>
    <recommendedName>
        <fullName evidence="3">C2H2-type domain-containing protein</fullName>
    </recommendedName>
</protein>
<dbReference type="PANTHER" id="PTHR46869">
    <property type="entry name" value="C2H2-LIKE ZINC FINGER PROTEIN"/>
    <property type="match status" value="1"/>
</dbReference>
<name>A0AAN8Z6C7_9MAGN</name>
<dbReference type="AlphaFoldDB" id="A0AAN8Z6C7"/>